<keyword evidence="3" id="KW-1185">Reference proteome</keyword>
<proteinExistence type="predicted"/>
<gene>
    <name evidence="2" type="ORF">HDA41_003359</name>
</gene>
<dbReference type="EMBL" id="JACHNE010000001">
    <property type="protein sequence ID" value="MBB5795395.1"/>
    <property type="molecule type" value="Genomic_DNA"/>
</dbReference>
<feature type="compositionally biased region" description="Low complexity" evidence="1">
    <location>
        <begin position="23"/>
        <end position="41"/>
    </location>
</feature>
<evidence type="ECO:0000313" key="2">
    <source>
        <dbReference type="EMBL" id="MBB5795395.1"/>
    </source>
</evidence>
<sequence>MHIRTTIAGFAFAGTLLVGCSSTGSSDTSSSASPKGTSSAAVAPAEKPGVLTAQQAVAALGKSIPELKLTQVYTEANDPNHLLGRPGGYTSKAAFADSRVSSADVEGLDNDAIERGGSVEVFKTEEEAKSRAEYIETIAKSMPSATEYHYITGGILVRVSKLLTPTQAKDYEAGAKNL</sequence>
<dbReference type="AlphaFoldDB" id="A0A7W9H475"/>
<evidence type="ECO:0008006" key="4">
    <source>
        <dbReference type="Google" id="ProtNLM"/>
    </source>
</evidence>
<protein>
    <recommendedName>
        <fullName evidence="4">Lipoprotein</fullName>
    </recommendedName>
</protein>
<dbReference type="Proteomes" id="UP000590647">
    <property type="component" value="Unassembled WGS sequence"/>
</dbReference>
<evidence type="ECO:0000256" key="1">
    <source>
        <dbReference type="SAM" id="MobiDB-lite"/>
    </source>
</evidence>
<name>A0A7W9H475_9ACTN</name>
<evidence type="ECO:0000313" key="3">
    <source>
        <dbReference type="Proteomes" id="UP000590647"/>
    </source>
</evidence>
<reference evidence="2 3" key="1">
    <citation type="submission" date="2020-08" db="EMBL/GenBank/DDBJ databases">
        <title>Sequencing the genomes of 1000 actinobacteria strains.</title>
        <authorList>
            <person name="Klenk H.-P."/>
        </authorList>
    </citation>
    <scope>NUCLEOTIDE SEQUENCE [LARGE SCALE GENOMIC DNA]</scope>
    <source>
        <strain evidence="2 3">DSM 40084</strain>
    </source>
</reference>
<dbReference type="RefSeq" id="WP_184984754.1">
    <property type="nucleotide sequence ID" value="NZ_JACHNE010000001.1"/>
</dbReference>
<organism evidence="2 3">
    <name type="scientific">Streptomyces caelestis</name>
    <dbReference type="NCBI Taxonomy" id="36816"/>
    <lineage>
        <taxon>Bacteria</taxon>
        <taxon>Bacillati</taxon>
        <taxon>Actinomycetota</taxon>
        <taxon>Actinomycetes</taxon>
        <taxon>Kitasatosporales</taxon>
        <taxon>Streptomycetaceae</taxon>
        <taxon>Streptomyces</taxon>
    </lineage>
</organism>
<accession>A0A7W9H475</accession>
<feature type="region of interest" description="Disordered" evidence="1">
    <location>
        <begin position="23"/>
        <end position="45"/>
    </location>
</feature>
<comment type="caution">
    <text evidence="2">The sequence shown here is derived from an EMBL/GenBank/DDBJ whole genome shotgun (WGS) entry which is preliminary data.</text>
</comment>
<dbReference type="PROSITE" id="PS51257">
    <property type="entry name" value="PROKAR_LIPOPROTEIN"/>
    <property type="match status" value="1"/>
</dbReference>